<dbReference type="STRING" id="1618490.US90_C0018G0056"/>
<proteinExistence type="predicted"/>
<sequence>MEKINPAKIIGKACGIQPKKGFEIAEIEFKNYTQGLPPPEFGRRQTINTVLIQEDENGRPIGIEPAIVYIKKS</sequence>
<dbReference type="EMBL" id="LBUT01000018">
    <property type="protein sequence ID" value="KKQ69212.1"/>
    <property type="molecule type" value="Genomic_DNA"/>
</dbReference>
<protein>
    <submittedName>
        <fullName evidence="1">Uncharacterized protein</fullName>
    </submittedName>
</protein>
<organism evidence="1 2">
    <name type="scientific">Candidatus Shapirobacteria bacterium GW2011_GWE2_38_30</name>
    <dbReference type="NCBI Taxonomy" id="1618490"/>
    <lineage>
        <taxon>Bacteria</taxon>
        <taxon>Candidatus Shapironibacteriota</taxon>
    </lineage>
</organism>
<evidence type="ECO:0000313" key="1">
    <source>
        <dbReference type="EMBL" id="KKQ69212.1"/>
    </source>
</evidence>
<dbReference type="AlphaFoldDB" id="A0A0G0JR59"/>
<gene>
    <name evidence="1" type="ORF">US90_C0018G0056</name>
</gene>
<accession>A0A0G0JR59</accession>
<name>A0A0G0JR59_9BACT</name>
<evidence type="ECO:0000313" key="2">
    <source>
        <dbReference type="Proteomes" id="UP000034406"/>
    </source>
</evidence>
<comment type="caution">
    <text evidence="1">The sequence shown here is derived from an EMBL/GenBank/DDBJ whole genome shotgun (WGS) entry which is preliminary data.</text>
</comment>
<reference evidence="1 2" key="1">
    <citation type="journal article" date="2015" name="Nature">
        <title>rRNA introns, odd ribosomes, and small enigmatic genomes across a large radiation of phyla.</title>
        <authorList>
            <person name="Brown C.T."/>
            <person name="Hug L.A."/>
            <person name="Thomas B.C."/>
            <person name="Sharon I."/>
            <person name="Castelle C.J."/>
            <person name="Singh A."/>
            <person name="Wilkins M.J."/>
            <person name="Williams K.H."/>
            <person name="Banfield J.F."/>
        </authorList>
    </citation>
    <scope>NUCLEOTIDE SEQUENCE [LARGE SCALE GENOMIC DNA]</scope>
</reference>
<dbReference type="Proteomes" id="UP000034406">
    <property type="component" value="Unassembled WGS sequence"/>
</dbReference>